<evidence type="ECO:0000256" key="1">
    <source>
        <dbReference type="ARBA" id="ARBA00004377"/>
    </source>
</evidence>
<evidence type="ECO:0000313" key="10">
    <source>
        <dbReference type="EMBL" id="KKM82551.1"/>
    </source>
</evidence>
<evidence type="ECO:0000256" key="6">
    <source>
        <dbReference type="ARBA" id="ARBA00022989"/>
    </source>
</evidence>
<evidence type="ECO:0000256" key="8">
    <source>
        <dbReference type="SAM" id="Phobius"/>
    </source>
</evidence>
<evidence type="ECO:0000259" key="9">
    <source>
        <dbReference type="Pfam" id="PF12019"/>
    </source>
</evidence>
<dbReference type="EMBL" id="LAZR01007846">
    <property type="protein sequence ID" value="KKM82551.1"/>
    <property type="molecule type" value="Genomic_DNA"/>
</dbReference>
<proteinExistence type="predicted"/>
<dbReference type="NCBIfam" id="TIGR02532">
    <property type="entry name" value="IV_pilin_GFxxxE"/>
    <property type="match status" value="1"/>
</dbReference>
<evidence type="ECO:0000256" key="4">
    <source>
        <dbReference type="ARBA" id="ARBA00022519"/>
    </source>
</evidence>
<dbReference type="GO" id="GO:0005886">
    <property type="term" value="C:plasma membrane"/>
    <property type="evidence" value="ECO:0007669"/>
    <property type="project" value="UniProtKB-SubCell"/>
</dbReference>
<keyword evidence="3" id="KW-0488">Methylation</keyword>
<dbReference type="Pfam" id="PF07963">
    <property type="entry name" value="N_methyl"/>
    <property type="match status" value="1"/>
</dbReference>
<gene>
    <name evidence="10" type="ORF">LCGC14_1318410</name>
</gene>
<evidence type="ECO:0000256" key="5">
    <source>
        <dbReference type="ARBA" id="ARBA00022692"/>
    </source>
</evidence>
<comment type="caution">
    <text evidence="10">The sequence shown here is derived from an EMBL/GenBank/DDBJ whole genome shotgun (WGS) entry which is preliminary data.</text>
</comment>
<dbReference type="InterPro" id="IPR012902">
    <property type="entry name" value="N_methyl_site"/>
</dbReference>
<accession>A0A0F9L5K7</accession>
<dbReference type="SUPFAM" id="SSF54523">
    <property type="entry name" value="Pili subunits"/>
    <property type="match status" value="1"/>
</dbReference>
<keyword evidence="5 8" id="KW-0812">Transmembrane</keyword>
<dbReference type="Gene3D" id="3.30.700.10">
    <property type="entry name" value="Glycoprotein, Type 4 Pilin"/>
    <property type="match status" value="1"/>
</dbReference>
<feature type="domain" description="General secretion pathway GspH" evidence="9">
    <location>
        <begin position="42"/>
        <end position="189"/>
    </location>
</feature>
<evidence type="ECO:0000256" key="7">
    <source>
        <dbReference type="ARBA" id="ARBA00023136"/>
    </source>
</evidence>
<dbReference type="GO" id="GO:0015627">
    <property type="term" value="C:type II protein secretion system complex"/>
    <property type="evidence" value="ECO:0007669"/>
    <property type="project" value="InterPro"/>
</dbReference>
<evidence type="ECO:0000256" key="3">
    <source>
        <dbReference type="ARBA" id="ARBA00022481"/>
    </source>
</evidence>
<name>A0A0F9L5K7_9ZZZZ</name>
<sequence>MYKQKGFSILELIVVVAIVAVVTGIFIPVYFSMKPTIQVNGAARQIQGDFMWARMRAVSENNNYVITFGSAGPDLSNDTYYIYDDDDNDFNTVGTETGELVKTVVIPDEYEDTGYGYVSGIKKTDNSTTLSGDAVTFSSSTLPDGDFRWFRFEPNGRSNEKGEIYLILDEDKTNGRKDRSRAIIVIQTGRIKIYDYNTINDEWE</sequence>
<dbReference type="InterPro" id="IPR045584">
    <property type="entry name" value="Pilin-like"/>
</dbReference>
<keyword evidence="7 8" id="KW-0472">Membrane</keyword>
<dbReference type="AlphaFoldDB" id="A0A0F9L5K7"/>
<keyword evidence="2" id="KW-1003">Cell membrane</keyword>
<feature type="transmembrane region" description="Helical" evidence="8">
    <location>
        <begin position="12"/>
        <end position="31"/>
    </location>
</feature>
<organism evidence="10">
    <name type="scientific">marine sediment metagenome</name>
    <dbReference type="NCBI Taxonomy" id="412755"/>
    <lineage>
        <taxon>unclassified sequences</taxon>
        <taxon>metagenomes</taxon>
        <taxon>ecological metagenomes</taxon>
    </lineage>
</organism>
<keyword evidence="6 8" id="KW-1133">Transmembrane helix</keyword>
<dbReference type="GO" id="GO:0015628">
    <property type="term" value="P:protein secretion by the type II secretion system"/>
    <property type="evidence" value="ECO:0007669"/>
    <property type="project" value="InterPro"/>
</dbReference>
<evidence type="ECO:0000256" key="2">
    <source>
        <dbReference type="ARBA" id="ARBA00022475"/>
    </source>
</evidence>
<dbReference type="InterPro" id="IPR022346">
    <property type="entry name" value="T2SS_GspH"/>
</dbReference>
<reference evidence="10" key="1">
    <citation type="journal article" date="2015" name="Nature">
        <title>Complex archaea that bridge the gap between prokaryotes and eukaryotes.</title>
        <authorList>
            <person name="Spang A."/>
            <person name="Saw J.H."/>
            <person name="Jorgensen S.L."/>
            <person name="Zaremba-Niedzwiedzka K."/>
            <person name="Martijn J."/>
            <person name="Lind A.E."/>
            <person name="van Eijk R."/>
            <person name="Schleper C."/>
            <person name="Guy L."/>
            <person name="Ettema T.J."/>
        </authorList>
    </citation>
    <scope>NUCLEOTIDE SEQUENCE</scope>
</reference>
<dbReference type="Pfam" id="PF12019">
    <property type="entry name" value="GspH"/>
    <property type="match status" value="1"/>
</dbReference>
<keyword evidence="4" id="KW-0997">Cell inner membrane</keyword>
<protein>
    <recommendedName>
        <fullName evidence="9">General secretion pathway GspH domain-containing protein</fullName>
    </recommendedName>
</protein>
<comment type="subcellular location">
    <subcellularLocation>
        <location evidence="1">Cell inner membrane</location>
        <topology evidence="1">Single-pass membrane protein</topology>
    </subcellularLocation>
</comment>